<dbReference type="RefSeq" id="WP_145346255.1">
    <property type="nucleotide sequence ID" value="NZ_CP036261.1"/>
</dbReference>
<dbReference type="EC" id="1.11.1.24" evidence="2"/>
<dbReference type="InterPro" id="IPR013766">
    <property type="entry name" value="Thioredoxin_domain"/>
</dbReference>
<dbReference type="GO" id="GO:0005737">
    <property type="term" value="C:cytoplasm"/>
    <property type="evidence" value="ECO:0007669"/>
    <property type="project" value="TreeGrafter"/>
</dbReference>
<dbReference type="OrthoDB" id="279898at2"/>
<evidence type="ECO:0000256" key="5">
    <source>
        <dbReference type="ARBA" id="ARBA00023002"/>
    </source>
</evidence>
<evidence type="ECO:0000256" key="3">
    <source>
        <dbReference type="ARBA" id="ARBA00022559"/>
    </source>
</evidence>
<evidence type="ECO:0000256" key="9">
    <source>
        <dbReference type="ARBA" id="ARBA00038489"/>
    </source>
</evidence>
<keyword evidence="12" id="KW-0732">Signal</keyword>
<keyword evidence="5" id="KW-0560">Oxidoreductase</keyword>
<name>A0A517M1P9_9BACT</name>
<accession>A0A517M1P9</accession>
<comment type="function">
    <text evidence="1">Thiol-specific peroxidase that catalyzes the reduction of hydrogen peroxide and organic hydroperoxides to water and alcohols, respectively. Plays a role in cell protection against oxidative stress by detoxifying peroxides and as sensor of hydrogen peroxide-mediated signaling events.</text>
</comment>
<dbReference type="EMBL" id="CP036261">
    <property type="protein sequence ID" value="QDS88797.1"/>
    <property type="molecule type" value="Genomic_DNA"/>
</dbReference>
<sequence precursor="true">MRILQQMNAFCVMTLIAFSISASVQAESPAPVQAAKKALAVGQTAKDFQLQSVGGELSGEVKLSDVNADGKVVVVVLRGFPGKQCPACSAQVGDFVKNASKFAAKNAKVLLVYPGPKSQLDQRADEFLQGTKLPAPLTFLLDPGYTFTNAYGLRWDAPRETAYPTTLVLDEAGKIQFVKISETHRGRSSAAEVLEAL</sequence>
<evidence type="ECO:0000256" key="4">
    <source>
        <dbReference type="ARBA" id="ARBA00022862"/>
    </source>
</evidence>
<dbReference type="AlphaFoldDB" id="A0A517M1P9"/>
<dbReference type="SUPFAM" id="SSF52833">
    <property type="entry name" value="Thioredoxin-like"/>
    <property type="match status" value="1"/>
</dbReference>
<keyword evidence="15" id="KW-1185">Reference proteome</keyword>
<evidence type="ECO:0000256" key="10">
    <source>
        <dbReference type="ARBA" id="ARBA00042639"/>
    </source>
</evidence>
<evidence type="ECO:0000256" key="11">
    <source>
        <dbReference type="ARBA" id="ARBA00049091"/>
    </source>
</evidence>
<keyword evidence="7" id="KW-0676">Redox-active center</keyword>
<dbReference type="InterPro" id="IPR000866">
    <property type="entry name" value="AhpC/TSA"/>
</dbReference>
<evidence type="ECO:0000313" key="15">
    <source>
        <dbReference type="Proteomes" id="UP000319557"/>
    </source>
</evidence>
<feature type="chain" id="PRO_5022061469" description="thioredoxin-dependent peroxiredoxin" evidence="12">
    <location>
        <begin position="27"/>
        <end position="197"/>
    </location>
</feature>
<evidence type="ECO:0000256" key="12">
    <source>
        <dbReference type="SAM" id="SignalP"/>
    </source>
</evidence>
<dbReference type="PANTHER" id="PTHR42801">
    <property type="entry name" value="THIOREDOXIN-DEPENDENT PEROXIDE REDUCTASE"/>
    <property type="match status" value="1"/>
</dbReference>
<dbReference type="KEGG" id="ruv:EC9_29920"/>
<protein>
    <recommendedName>
        <fullName evidence="2">thioredoxin-dependent peroxiredoxin</fullName>
        <ecNumber evidence="2">1.11.1.24</ecNumber>
    </recommendedName>
    <alternativeName>
        <fullName evidence="8">Thioredoxin peroxidase</fullName>
    </alternativeName>
    <alternativeName>
        <fullName evidence="10">Thioredoxin-dependent peroxiredoxin Bcp</fullName>
    </alternativeName>
</protein>
<gene>
    <name evidence="14" type="ORF">EC9_29920</name>
</gene>
<dbReference type="Pfam" id="PF00578">
    <property type="entry name" value="AhpC-TSA"/>
    <property type="match status" value="1"/>
</dbReference>
<dbReference type="GO" id="GO:0008379">
    <property type="term" value="F:thioredoxin peroxidase activity"/>
    <property type="evidence" value="ECO:0007669"/>
    <property type="project" value="TreeGrafter"/>
</dbReference>
<keyword evidence="3" id="KW-0575">Peroxidase</keyword>
<dbReference type="InterPro" id="IPR036249">
    <property type="entry name" value="Thioredoxin-like_sf"/>
</dbReference>
<dbReference type="InterPro" id="IPR050924">
    <property type="entry name" value="Peroxiredoxin_BCP/PrxQ"/>
</dbReference>
<keyword evidence="6" id="KW-1015">Disulfide bond</keyword>
<comment type="similarity">
    <text evidence="9">Belongs to the peroxiredoxin family. BCP/PrxQ subfamily.</text>
</comment>
<proteinExistence type="inferred from homology"/>
<feature type="domain" description="Thioredoxin" evidence="13">
    <location>
        <begin position="39"/>
        <end position="197"/>
    </location>
</feature>
<dbReference type="Proteomes" id="UP000319557">
    <property type="component" value="Chromosome"/>
</dbReference>
<evidence type="ECO:0000313" key="14">
    <source>
        <dbReference type="EMBL" id="QDS88797.1"/>
    </source>
</evidence>
<keyword evidence="4" id="KW-0049">Antioxidant</keyword>
<dbReference type="PROSITE" id="PS51352">
    <property type="entry name" value="THIOREDOXIN_2"/>
    <property type="match status" value="1"/>
</dbReference>
<reference evidence="14 15" key="1">
    <citation type="submission" date="2019-02" db="EMBL/GenBank/DDBJ databases">
        <title>Deep-cultivation of Planctomycetes and their phenomic and genomic characterization uncovers novel biology.</title>
        <authorList>
            <person name="Wiegand S."/>
            <person name="Jogler M."/>
            <person name="Boedeker C."/>
            <person name="Pinto D."/>
            <person name="Vollmers J."/>
            <person name="Rivas-Marin E."/>
            <person name="Kohn T."/>
            <person name="Peeters S.H."/>
            <person name="Heuer A."/>
            <person name="Rast P."/>
            <person name="Oberbeckmann S."/>
            <person name="Bunk B."/>
            <person name="Jeske O."/>
            <person name="Meyerdierks A."/>
            <person name="Storesund J.E."/>
            <person name="Kallscheuer N."/>
            <person name="Luecker S."/>
            <person name="Lage O.M."/>
            <person name="Pohl T."/>
            <person name="Merkel B.J."/>
            <person name="Hornburger P."/>
            <person name="Mueller R.-W."/>
            <person name="Bruemmer F."/>
            <person name="Labrenz M."/>
            <person name="Spormann A.M."/>
            <person name="Op den Camp H."/>
            <person name="Overmann J."/>
            <person name="Amann R."/>
            <person name="Jetten M.S.M."/>
            <person name="Mascher T."/>
            <person name="Medema M.H."/>
            <person name="Devos D.P."/>
            <person name="Kaster A.-K."/>
            <person name="Ovreas L."/>
            <person name="Rohde M."/>
            <person name="Galperin M.Y."/>
            <person name="Jogler C."/>
        </authorList>
    </citation>
    <scope>NUCLEOTIDE SEQUENCE [LARGE SCALE GENOMIC DNA]</scope>
    <source>
        <strain evidence="14 15">EC9</strain>
    </source>
</reference>
<dbReference type="GO" id="GO:0034599">
    <property type="term" value="P:cellular response to oxidative stress"/>
    <property type="evidence" value="ECO:0007669"/>
    <property type="project" value="TreeGrafter"/>
</dbReference>
<dbReference type="Gene3D" id="3.40.30.10">
    <property type="entry name" value="Glutaredoxin"/>
    <property type="match status" value="1"/>
</dbReference>
<organism evidence="14 15">
    <name type="scientific">Rosistilla ulvae</name>
    <dbReference type="NCBI Taxonomy" id="1930277"/>
    <lineage>
        <taxon>Bacteria</taxon>
        <taxon>Pseudomonadati</taxon>
        <taxon>Planctomycetota</taxon>
        <taxon>Planctomycetia</taxon>
        <taxon>Pirellulales</taxon>
        <taxon>Pirellulaceae</taxon>
        <taxon>Rosistilla</taxon>
    </lineage>
</organism>
<dbReference type="GO" id="GO:0045454">
    <property type="term" value="P:cell redox homeostasis"/>
    <property type="evidence" value="ECO:0007669"/>
    <property type="project" value="TreeGrafter"/>
</dbReference>
<dbReference type="PANTHER" id="PTHR42801:SF4">
    <property type="entry name" value="AHPC_TSA FAMILY PROTEIN"/>
    <property type="match status" value="1"/>
</dbReference>
<evidence type="ECO:0000256" key="6">
    <source>
        <dbReference type="ARBA" id="ARBA00023157"/>
    </source>
</evidence>
<evidence type="ECO:0000256" key="7">
    <source>
        <dbReference type="ARBA" id="ARBA00023284"/>
    </source>
</evidence>
<evidence type="ECO:0000259" key="13">
    <source>
        <dbReference type="PROSITE" id="PS51352"/>
    </source>
</evidence>
<comment type="catalytic activity">
    <reaction evidence="11">
        <text>a hydroperoxide + [thioredoxin]-dithiol = an alcohol + [thioredoxin]-disulfide + H2O</text>
        <dbReference type="Rhea" id="RHEA:62620"/>
        <dbReference type="Rhea" id="RHEA-COMP:10698"/>
        <dbReference type="Rhea" id="RHEA-COMP:10700"/>
        <dbReference type="ChEBI" id="CHEBI:15377"/>
        <dbReference type="ChEBI" id="CHEBI:29950"/>
        <dbReference type="ChEBI" id="CHEBI:30879"/>
        <dbReference type="ChEBI" id="CHEBI:35924"/>
        <dbReference type="ChEBI" id="CHEBI:50058"/>
        <dbReference type="EC" id="1.11.1.24"/>
    </reaction>
</comment>
<evidence type="ECO:0000256" key="8">
    <source>
        <dbReference type="ARBA" id="ARBA00032824"/>
    </source>
</evidence>
<evidence type="ECO:0000256" key="1">
    <source>
        <dbReference type="ARBA" id="ARBA00003330"/>
    </source>
</evidence>
<feature type="signal peptide" evidence="12">
    <location>
        <begin position="1"/>
        <end position="26"/>
    </location>
</feature>
<evidence type="ECO:0000256" key="2">
    <source>
        <dbReference type="ARBA" id="ARBA00013017"/>
    </source>
</evidence>